<organism evidence="2 3">
    <name type="scientific">Nephila pilipes</name>
    <name type="common">Giant wood spider</name>
    <name type="synonym">Nephila maculata</name>
    <dbReference type="NCBI Taxonomy" id="299642"/>
    <lineage>
        <taxon>Eukaryota</taxon>
        <taxon>Metazoa</taxon>
        <taxon>Ecdysozoa</taxon>
        <taxon>Arthropoda</taxon>
        <taxon>Chelicerata</taxon>
        <taxon>Arachnida</taxon>
        <taxon>Araneae</taxon>
        <taxon>Araneomorphae</taxon>
        <taxon>Entelegynae</taxon>
        <taxon>Araneoidea</taxon>
        <taxon>Nephilidae</taxon>
        <taxon>Nephila</taxon>
    </lineage>
</organism>
<dbReference type="AlphaFoldDB" id="A0A8X6PQN9"/>
<gene>
    <name evidence="2" type="ORF">NPIL_74421</name>
</gene>
<keyword evidence="3" id="KW-1185">Reference proteome</keyword>
<name>A0A8X6PQN9_NEPPI</name>
<dbReference type="EMBL" id="BMAW01023678">
    <property type="protein sequence ID" value="GFT83913.1"/>
    <property type="molecule type" value="Genomic_DNA"/>
</dbReference>
<sequence length="198" mass="22544">MRGEFSVGGSARVLHKRLPFAGRTGIIAMEKQRLRSSSYLFQQNRFPTTAFSFHRDDVPFPNGREVEASPHPAPAVQSAPIKNSRRIKQIGHRTTYTRLPDFFPRFDELPQITDAFWRGKGEKTSFSFFSSTVVLPASQNFLIPKSRRSKMEKKEEKLEREERKKWVVERERDGAGGKGEIAPSAMRETAVSETDGGR</sequence>
<protein>
    <submittedName>
        <fullName evidence="2">Uncharacterized protein</fullName>
    </submittedName>
</protein>
<proteinExistence type="predicted"/>
<reference evidence="2" key="1">
    <citation type="submission" date="2020-08" db="EMBL/GenBank/DDBJ databases">
        <title>Multicomponent nature underlies the extraordinary mechanical properties of spider dragline silk.</title>
        <authorList>
            <person name="Kono N."/>
            <person name="Nakamura H."/>
            <person name="Mori M."/>
            <person name="Yoshida Y."/>
            <person name="Ohtoshi R."/>
            <person name="Malay A.D."/>
            <person name="Moran D.A.P."/>
            <person name="Tomita M."/>
            <person name="Numata K."/>
            <person name="Arakawa K."/>
        </authorList>
    </citation>
    <scope>NUCLEOTIDE SEQUENCE</scope>
</reference>
<evidence type="ECO:0000256" key="1">
    <source>
        <dbReference type="SAM" id="MobiDB-lite"/>
    </source>
</evidence>
<evidence type="ECO:0000313" key="3">
    <source>
        <dbReference type="Proteomes" id="UP000887013"/>
    </source>
</evidence>
<comment type="caution">
    <text evidence="2">The sequence shown here is derived from an EMBL/GenBank/DDBJ whole genome shotgun (WGS) entry which is preliminary data.</text>
</comment>
<feature type="region of interest" description="Disordered" evidence="1">
    <location>
        <begin position="169"/>
        <end position="198"/>
    </location>
</feature>
<accession>A0A8X6PQN9</accession>
<dbReference type="Proteomes" id="UP000887013">
    <property type="component" value="Unassembled WGS sequence"/>
</dbReference>
<evidence type="ECO:0000313" key="2">
    <source>
        <dbReference type="EMBL" id="GFT83913.1"/>
    </source>
</evidence>